<dbReference type="Proteomes" id="UP000555275">
    <property type="component" value="Unassembled WGS sequence"/>
</dbReference>
<dbReference type="EMBL" id="VXAO01000035">
    <property type="protein sequence ID" value="NXL42020.1"/>
    <property type="molecule type" value="Genomic_DNA"/>
</dbReference>
<dbReference type="AlphaFoldDB" id="A0A7L0SI09"/>
<gene>
    <name evidence="2" type="primary">Szt2_1</name>
    <name evidence="2" type="ORF">PODPOD_R10650</name>
</gene>
<comment type="caution">
    <text evidence="2">The sequence shown here is derived from an EMBL/GenBank/DDBJ whole genome shotgun (WGS) entry which is preliminary data.</text>
</comment>
<dbReference type="OrthoDB" id="43547at2759"/>
<feature type="region of interest" description="Disordered" evidence="1">
    <location>
        <begin position="275"/>
        <end position="302"/>
    </location>
</feature>
<dbReference type="PANTHER" id="PTHR14918:SF3">
    <property type="entry name" value="KICSTOR COMPLEX PROTEIN SZT2"/>
    <property type="match status" value="1"/>
</dbReference>
<dbReference type="InterPro" id="IPR033228">
    <property type="entry name" value="SZT2"/>
</dbReference>
<reference evidence="2 3" key="1">
    <citation type="submission" date="2019-09" db="EMBL/GenBank/DDBJ databases">
        <title>Bird 10,000 Genomes (B10K) Project - Family phase.</title>
        <authorList>
            <person name="Zhang G."/>
        </authorList>
    </citation>
    <scope>NUCLEOTIDE SEQUENCE [LARGE SCALE GENOMIC DNA]</scope>
    <source>
        <strain evidence="2">B10K-DU-009-04</strain>
        <tissue evidence="2">Mixed tissue sample</tissue>
    </source>
</reference>
<protein>
    <submittedName>
        <fullName evidence="2">SZT2 protein</fullName>
    </submittedName>
</protein>
<evidence type="ECO:0000256" key="1">
    <source>
        <dbReference type="SAM" id="MobiDB-lite"/>
    </source>
</evidence>
<evidence type="ECO:0000313" key="3">
    <source>
        <dbReference type="Proteomes" id="UP000555275"/>
    </source>
</evidence>
<accession>A0A7L0SI09</accession>
<feature type="non-terminal residue" evidence="2">
    <location>
        <position position="1"/>
    </location>
</feature>
<sequence>QLEVKLVLLWKHNMRIEYLAVTPWPLDPSKRSTWVEVTMEGSYDILHDISCTMRKPITSLYRTTVIRRFWNTLQSINQTDQMLVHLQSFDTVPEHFTIPESTKNGVPLFYIPPGSTTPVLSLQHSGSDSSHSQFASYWKPILSMDANFWQRWLHMHRIVLLLEHDTPVPKHLHTPGNNGRYSTIQCRISHSALTSLLRDWSSFVLVEGYSYVKLIHGSEDPTPSSFYVVRIISKAPCMVLRLGFPIGTRAQARNKIVEELRDRILQLRFPHRVQSKEATPKAKRKMFGSSSPSKSPPVAGAQSALSDRPCLVVLHKPLEKLLIRYEKLPSDYRAPFILNLEHPPVSGPLTMVANRTASSTLASLSRYFYHQRWIWSVQSGLTPAVPITAVAQLLSTLTEVRLSEGFHFASSGDGIINMVLELPIQVSLGAAVRTQSLFLPSGLLALCHLAGLALRLSSSFSTDDDNDTEVEAIEVDTELNLVTECWVEPQSGHVHSTAENWKHLHGLPYQKIPKALYPRDLACIATMLTFEYISQLCQNKEWVCPPSDTKATEDPDMGAGFRVHEIPFQFNLMKLLPRCQQVEMFFLMLTKGKCLFT</sequence>
<organism evidence="2 3">
    <name type="scientific">Podilymbus podiceps</name>
    <name type="common">Pied-billed grebe</name>
    <dbReference type="NCBI Taxonomy" id="9252"/>
    <lineage>
        <taxon>Eukaryota</taxon>
        <taxon>Metazoa</taxon>
        <taxon>Chordata</taxon>
        <taxon>Craniata</taxon>
        <taxon>Vertebrata</taxon>
        <taxon>Euteleostomi</taxon>
        <taxon>Archelosauria</taxon>
        <taxon>Archosauria</taxon>
        <taxon>Dinosauria</taxon>
        <taxon>Saurischia</taxon>
        <taxon>Theropoda</taxon>
        <taxon>Coelurosauria</taxon>
        <taxon>Aves</taxon>
        <taxon>Neognathae</taxon>
        <taxon>Neoaves</taxon>
        <taxon>Mirandornithes</taxon>
        <taxon>Podicipediformes</taxon>
        <taxon>Podicipedidae</taxon>
        <taxon>Podilymbus</taxon>
    </lineage>
</organism>
<feature type="non-terminal residue" evidence="2">
    <location>
        <position position="597"/>
    </location>
</feature>
<proteinExistence type="predicted"/>
<keyword evidence="3" id="KW-1185">Reference proteome</keyword>
<dbReference type="PANTHER" id="PTHR14918">
    <property type="entry name" value="KICSTOR COMPLEX PROTEIN SZT2"/>
    <property type="match status" value="1"/>
</dbReference>
<name>A0A7L0SI09_PODPO</name>
<evidence type="ECO:0000313" key="2">
    <source>
        <dbReference type="EMBL" id="NXL42020.1"/>
    </source>
</evidence>
<dbReference type="GO" id="GO:0005777">
    <property type="term" value="C:peroxisome"/>
    <property type="evidence" value="ECO:0007669"/>
    <property type="project" value="InterPro"/>
</dbReference>